<gene>
    <name evidence="17" type="ORF">PLOB_00026120</name>
</gene>
<feature type="disulfide bond" evidence="12">
    <location>
        <begin position="1151"/>
        <end position="1160"/>
    </location>
</feature>
<keyword evidence="4" id="KW-0732">Signal</keyword>
<keyword evidence="3" id="KW-0272">Extracellular matrix</keyword>
<comment type="caution">
    <text evidence="17">The sequence shown here is derived from an EMBL/GenBank/DDBJ whole genome shotgun (WGS) entry which is preliminary data.</text>
</comment>
<evidence type="ECO:0000256" key="7">
    <source>
        <dbReference type="ARBA" id="ARBA00022889"/>
    </source>
</evidence>
<evidence type="ECO:0008006" key="19">
    <source>
        <dbReference type="Google" id="ProtNLM"/>
    </source>
</evidence>
<dbReference type="PROSITE" id="PS51116">
    <property type="entry name" value="LAMININ_IVB"/>
    <property type="match status" value="1"/>
</dbReference>
<feature type="disulfide bond" evidence="12">
    <location>
        <begin position="526"/>
        <end position="535"/>
    </location>
</feature>
<dbReference type="Proteomes" id="UP001159405">
    <property type="component" value="Unassembled WGS sequence"/>
</dbReference>
<feature type="disulfide bond" evidence="12">
    <location>
        <begin position="1130"/>
        <end position="1142"/>
    </location>
</feature>
<name>A0ABN8NPQ7_9CNID</name>
<dbReference type="PRINTS" id="PR00011">
    <property type="entry name" value="EGFLAMININ"/>
</dbReference>
<feature type="domain" description="Laminin EGF-like" evidence="14">
    <location>
        <begin position="821"/>
        <end position="866"/>
    </location>
</feature>
<feature type="domain" description="Laminin EGF-like" evidence="14">
    <location>
        <begin position="768"/>
        <end position="820"/>
    </location>
</feature>
<feature type="non-terminal residue" evidence="17">
    <location>
        <position position="1746"/>
    </location>
</feature>
<dbReference type="Pfam" id="PF21199">
    <property type="entry name" value="LAMININ_IV_B"/>
    <property type="match status" value="1"/>
</dbReference>
<dbReference type="EMBL" id="CALNXK010000031">
    <property type="protein sequence ID" value="CAH3117551.1"/>
    <property type="molecule type" value="Genomic_DNA"/>
</dbReference>
<feature type="domain" description="Laminin EGF-like" evidence="14">
    <location>
        <begin position="867"/>
        <end position="916"/>
    </location>
</feature>
<feature type="disulfide bond" evidence="12">
    <location>
        <begin position="1132"/>
        <end position="1149"/>
    </location>
</feature>
<feature type="disulfide bond" evidence="12">
    <location>
        <begin position="426"/>
        <end position="435"/>
    </location>
</feature>
<keyword evidence="11 12" id="KW-0424">Laminin EGF-like domain</keyword>
<organism evidence="17 18">
    <name type="scientific">Porites lobata</name>
    <dbReference type="NCBI Taxonomy" id="104759"/>
    <lineage>
        <taxon>Eukaryota</taxon>
        <taxon>Metazoa</taxon>
        <taxon>Cnidaria</taxon>
        <taxon>Anthozoa</taxon>
        <taxon>Hexacorallia</taxon>
        <taxon>Scleractinia</taxon>
        <taxon>Fungiina</taxon>
        <taxon>Poritidae</taxon>
        <taxon>Porites</taxon>
    </lineage>
</organism>
<keyword evidence="10" id="KW-0325">Glycoprotein</keyword>
<evidence type="ECO:0000256" key="8">
    <source>
        <dbReference type="ARBA" id="ARBA00023054"/>
    </source>
</evidence>
<feature type="coiled-coil region" evidence="13">
    <location>
        <begin position="1552"/>
        <end position="1694"/>
    </location>
</feature>
<feature type="domain" description="Laminin EGF-like" evidence="14">
    <location>
        <begin position="978"/>
        <end position="1029"/>
    </location>
</feature>
<dbReference type="SMART" id="SM00181">
    <property type="entry name" value="EGF"/>
    <property type="match status" value="6"/>
</dbReference>
<reference evidence="17 18" key="1">
    <citation type="submission" date="2022-05" db="EMBL/GenBank/DDBJ databases">
        <authorList>
            <consortium name="Genoscope - CEA"/>
            <person name="William W."/>
        </authorList>
    </citation>
    <scope>NUCLEOTIDE SEQUENCE [LARGE SCALE GENOMIC DNA]</scope>
</reference>
<feature type="domain" description="Laminin IV type B" evidence="15">
    <location>
        <begin position="544"/>
        <end position="762"/>
    </location>
</feature>
<evidence type="ECO:0000256" key="2">
    <source>
        <dbReference type="ARBA" id="ARBA00022525"/>
    </source>
</evidence>
<comment type="subcellular location">
    <subcellularLocation>
        <location evidence="1">Secreted</location>
        <location evidence="1">Extracellular space</location>
        <location evidence="1">Extracellular matrix</location>
        <location evidence="1">Basement membrane</location>
    </subcellularLocation>
</comment>
<dbReference type="CDD" id="cd00055">
    <property type="entry name" value="EGF_Lam"/>
    <property type="match status" value="12"/>
</dbReference>
<feature type="domain" description="Laminin EGF-like" evidence="14">
    <location>
        <begin position="1030"/>
        <end position="1081"/>
    </location>
</feature>
<evidence type="ECO:0000259" key="14">
    <source>
        <dbReference type="PROSITE" id="PS50027"/>
    </source>
</evidence>
<evidence type="ECO:0000256" key="13">
    <source>
        <dbReference type="SAM" id="Coils"/>
    </source>
</evidence>
<dbReference type="PROSITE" id="PS50027">
    <property type="entry name" value="EGF_LAM_2"/>
    <property type="match status" value="10"/>
</dbReference>
<dbReference type="InterPro" id="IPR056863">
    <property type="entry name" value="LMN_ATRN_NET-like_EGF"/>
</dbReference>
<evidence type="ECO:0000256" key="6">
    <source>
        <dbReference type="ARBA" id="ARBA00022869"/>
    </source>
</evidence>
<keyword evidence="6" id="KW-0084">Basement membrane</keyword>
<dbReference type="Pfam" id="PF00055">
    <property type="entry name" value="Laminin_N"/>
    <property type="match status" value="1"/>
</dbReference>
<feature type="disulfide bond" evidence="12">
    <location>
        <begin position="1103"/>
        <end position="1112"/>
    </location>
</feature>
<evidence type="ECO:0000256" key="12">
    <source>
        <dbReference type="PROSITE-ProRule" id="PRU00460"/>
    </source>
</evidence>
<feature type="disulfide bond" evidence="12">
    <location>
        <begin position="823"/>
        <end position="840"/>
    </location>
</feature>
<feature type="disulfide bond" evidence="12">
    <location>
        <begin position="842"/>
        <end position="851"/>
    </location>
</feature>
<dbReference type="PANTHER" id="PTHR10574">
    <property type="entry name" value="NETRIN/LAMININ-RELATED"/>
    <property type="match status" value="1"/>
</dbReference>
<evidence type="ECO:0000256" key="10">
    <source>
        <dbReference type="ARBA" id="ARBA00023180"/>
    </source>
</evidence>
<dbReference type="Gene3D" id="2.10.25.10">
    <property type="entry name" value="Laminin"/>
    <property type="match status" value="11"/>
</dbReference>
<keyword evidence="5" id="KW-0677">Repeat</keyword>
<dbReference type="Gene3D" id="2.60.120.260">
    <property type="entry name" value="Galactose-binding domain-like"/>
    <property type="match status" value="1"/>
</dbReference>
<sequence length="1746" mass="192439">MIFFQCKLANLSLFLNKVYIISFSLPVYQVMSQNPCDKRSCYPATGDLMIGRADQLFASSTCGMIEAEDYCIVSHLLDDNECFVCDVNETENNHEPRKMISNFNGKKEKTWWQSENAVEEVYIQLNLEAQFHFTHLVMTFRTFRPAGMLIERSWDYGRNWNVYRYFAADCKQTFPGIPNKPQEDVDDVICTEDFSLVEPSSNGEVIFRALNPQIPVKDPYSEKVQNLLKVTNLRINFTKLHTLGDLVLDPTKPDTKLKYYYAVYDLVVRGSCSCYGHAEQCLPLPGEASIPGMVYGKCDCTHNTEGKNCEKCKMGYNDTPWRPATADDSFECRKCDCNGHAEECRFDPAVFAASGNVSGGVCVNCIHNTVGRKCEKCRPLHYQDPTRDFREPDACIPCNCDNVGGVSGGECEGRNDVDLVAGRCICKKNVGGNRCEKCKQGFWNLQESNPDGCEACQCNSLGTLGFCNPNDGKCTCKRFVMGARCDRCQPGYWGLSDSSFGCAACECDIGGSYQRNCEQITGQCRCRKGITGRKCDQVQTGNFFPLPDHLKYESEEAKVVGGQQNGKVVPREPTPGGVTWTGDGFTEVKDNTALEYAVTNVPYTGEYNILVRYEPKDSGVWKVDVNIQRIDGQPMTSGECVNATNADDPDYGNFSAILTTPERYVLMLPSVCLEKDVSYVVQVTYRRHASNTGGADTILTDAMVLVPHAESVSIFQGPEGEQRKKQFDRFKCLGYHLAQNTSRPDLPDVCKQLIFAMSSVIYDGGKPCNCDPTGTRRDENGTLICDAVGGQCECKANVIGQRCDRCAPGSFGFGSEGCTGCECDSVGASDNLCDMQTGQCACRIKAGGRQCNLCPPRNWGFPMCRPCRCNNHASSCHPKTGVCIDCQHNTDGKNCEVCALGYYGDATSGTPNDCLRCQCPGGSSGNQFSKTCFLDSSTTPPSSICDACDVGYTGNQCEVCDDGYFGNPLVPGGRCQPCFCNNNTNPSNIGNCDQLTGRCLACLFNTAGFSCERCKSGYYGDAIARNCTECVCNSNGTDSGFLDTCNYKTGQCRCLPNVIGTQCDKCADGFWNLASGVGCQKCDCCGEGSTQATCSEGTGQCQCKPGYGGPRCCECENGYWGTPLDNCRPCDCNAAGSVSLQCDRDTGKCQCKPGMIGERCDMCDADTTGKMPQCEVCGECYPQWKEALETLSRNISVEVPRAYNLSLTPQQPGSLNAYDFELSKLEEKLKKVEEILQRQITTENDTEAIEKQLDTINNHLQEIQDKVEKLNDEVNTTERRTDEANVEIDRLRDRLSKLRRNGTQLKSDVEKILRSDIRGAFHEILKNQMRSREAQKKVNKSREIIDMVKERRNQTEMLLAGPPSVDQKHKENNQTFIDISEKLRQLLEEAEILNGILCGSPSSQCGGCGVLNCSTCGGPGCNGSIALASEALIRAKEAEEAHRSREAKANETLEEVKRAEVMVNMTKQAAETAVMRAMEADQRAKNASVRMDQLIQDIIDFLNQEFGDTNRVQQIADSVKKLQLSVTPEEITKLAANITAALNSITGVDEILQESQERLDKANDLKERAEQARAKARAVSDVIVNITDALVKAAGSQAAARDAINTAENDIKMANDTLSKLLADLDSLEKAVDNAQESVTNMTGMVPMVQKQFEDNLKQLEITQENALEAHDQSQTAEKEVEELLELFNKVRDRISEKVVAVQNASSKVADLKKKGKELVKDLDSRLQRIIGKCLRKIVNLEGIRK</sequence>
<dbReference type="InterPro" id="IPR002049">
    <property type="entry name" value="LE_dom"/>
</dbReference>
<evidence type="ECO:0000256" key="5">
    <source>
        <dbReference type="ARBA" id="ARBA00022737"/>
    </source>
</evidence>
<dbReference type="SMART" id="SM00136">
    <property type="entry name" value="LamNT"/>
    <property type="match status" value="1"/>
</dbReference>
<feature type="disulfide bond" evidence="12">
    <location>
        <begin position="1084"/>
        <end position="1101"/>
    </location>
</feature>
<evidence type="ECO:0000256" key="1">
    <source>
        <dbReference type="ARBA" id="ARBA00004302"/>
    </source>
</evidence>
<evidence type="ECO:0000256" key="3">
    <source>
        <dbReference type="ARBA" id="ARBA00022530"/>
    </source>
</evidence>
<evidence type="ECO:0000256" key="11">
    <source>
        <dbReference type="ARBA" id="ARBA00023292"/>
    </source>
</evidence>
<feature type="domain" description="Laminin EGF-like" evidence="14">
    <location>
        <begin position="456"/>
        <end position="504"/>
    </location>
</feature>
<dbReference type="SUPFAM" id="SSF57196">
    <property type="entry name" value="EGF/Laminin"/>
    <property type="match status" value="13"/>
</dbReference>
<evidence type="ECO:0000256" key="4">
    <source>
        <dbReference type="ARBA" id="ARBA00022729"/>
    </source>
</evidence>
<feature type="disulfide bond" evidence="12">
    <location>
        <begin position="476"/>
        <end position="485"/>
    </location>
</feature>
<keyword evidence="2" id="KW-0964">Secreted</keyword>
<keyword evidence="8 13" id="KW-0175">Coiled coil</keyword>
<dbReference type="InterPro" id="IPR050440">
    <property type="entry name" value="Laminin/Netrin_ECM"/>
</dbReference>
<proteinExistence type="predicted"/>
<evidence type="ECO:0000256" key="9">
    <source>
        <dbReference type="ARBA" id="ARBA00023157"/>
    </source>
</evidence>
<feature type="disulfide bond" evidence="12">
    <location>
        <begin position="488"/>
        <end position="502"/>
    </location>
</feature>
<dbReference type="PROSITE" id="PS01248">
    <property type="entry name" value="EGF_LAM_1"/>
    <property type="match status" value="4"/>
</dbReference>
<evidence type="ECO:0000313" key="17">
    <source>
        <dbReference type="EMBL" id="CAH3117551.1"/>
    </source>
</evidence>
<feature type="coiled-coil region" evidence="13">
    <location>
        <begin position="1215"/>
        <end position="1308"/>
    </location>
</feature>
<keyword evidence="7" id="KW-0130">Cell adhesion</keyword>
<dbReference type="Gene3D" id="2.170.300.10">
    <property type="entry name" value="Tie2 ligand-binding domain superfamily"/>
    <property type="match status" value="1"/>
</dbReference>
<feature type="disulfide bond" evidence="12">
    <location>
        <begin position="1002"/>
        <end position="1011"/>
    </location>
</feature>
<dbReference type="Pfam" id="PF24973">
    <property type="entry name" value="EGF_LMN_ATRN"/>
    <property type="match status" value="2"/>
</dbReference>
<feature type="disulfide bond" evidence="12">
    <location>
        <begin position="507"/>
        <end position="524"/>
    </location>
</feature>
<keyword evidence="18" id="KW-1185">Reference proteome</keyword>
<keyword evidence="9 12" id="KW-1015">Disulfide bond</keyword>
<feature type="coiled-coil region" evidence="13">
    <location>
        <begin position="1435"/>
        <end position="1497"/>
    </location>
</feature>
<evidence type="ECO:0000259" key="15">
    <source>
        <dbReference type="PROSITE" id="PS51116"/>
    </source>
</evidence>
<feature type="domain" description="Laminin EGF-like" evidence="14">
    <location>
        <begin position="1130"/>
        <end position="1176"/>
    </location>
</feature>
<dbReference type="PANTHER" id="PTHR10574:SF375">
    <property type="entry name" value="LAMININ SUBUNIT BETA-1"/>
    <property type="match status" value="1"/>
</dbReference>
<protein>
    <recommendedName>
        <fullName evidence="19">Laminin subunit beta-1</fullName>
    </recommendedName>
</protein>
<feature type="disulfide bond" evidence="12">
    <location>
        <begin position="794"/>
        <end position="803"/>
    </location>
</feature>
<feature type="domain" description="Laminin N-terminal" evidence="16">
    <location>
        <begin position="37"/>
        <end position="271"/>
    </location>
</feature>
<feature type="disulfide bond" evidence="12">
    <location>
        <begin position="1082"/>
        <end position="1094"/>
    </location>
</feature>
<dbReference type="InterPro" id="IPR008211">
    <property type="entry name" value="Laminin_N"/>
</dbReference>
<accession>A0ABN8NPQ7</accession>
<dbReference type="InterPro" id="IPR000742">
    <property type="entry name" value="EGF"/>
</dbReference>
<dbReference type="InterPro" id="IPR013015">
    <property type="entry name" value="Laminin_IV_B"/>
</dbReference>
<feature type="domain" description="Laminin EGF-like" evidence="14">
    <location>
        <begin position="398"/>
        <end position="455"/>
    </location>
</feature>
<feature type="disulfide bond" evidence="12">
    <location>
        <begin position="505"/>
        <end position="517"/>
    </location>
</feature>
<evidence type="ECO:0000313" key="18">
    <source>
        <dbReference type="Proteomes" id="UP001159405"/>
    </source>
</evidence>
<dbReference type="Pfam" id="PF00053">
    <property type="entry name" value="EGF_laminin"/>
    <property type="match status" value="11"/>
</dbReference>
<dbReference type="PROSITE" id="PS51117">
    <property type="entry name" value="LAMININ_NTER"/>
    <property type="match status" value="1"/>
</dbReference>
<feature type="disulfide bond" evidence="12">
    <location>
        <begin position="821"/>
        <end position="833"/>
    </location>
</feature>
<feature type="disulfide bond" evidence="12">
    <location>
        <begin position="886"/>
        <end position="895"/>
    </location>
</feature>
<dbReference type="SMART" id="SM00180">
    <property type="entry name" value="EGF_Lam"/>
    <property type="match status" value="13"/>
</dbReference>
<evidence type="ECO:0000259" key="16">
    <source>
        <dbReference type="PROSITE" id="PS51117"/>
    </source>
</evidence>
<feature type="domain" description="Laminin EGF-like" evidence="14">
    <location>
        <begin position="505"/>
        <end position="551"/>
    </location>
</feature>
<feature type="disulfide bond" evidence="12">
    <location>
        <begin position="1054"/>
        <end position="1063"/>
    </location>
</feature>
<feature type="domain" description="Laminin EGF-like" evidence="14">
    <location>
        <begin position="1082"/>
        <end position="1129"/>
    </location>
</feature>
<comment type="caution">
    <text evidence="12">Lacks conserved residue(s) required for the propagation of feature annotation.</text>
</comment>